<gene>
    <name evidence="7" type="ORF">NP596_09210</name>
</gene>
<organism evidence="7 8">
    <name type="scientific">Methylomonas rivi</name>
    <dbReference type="NCBI Taxonomy" id="2952226"/>
    <lineage>
        <taxon>Bacteria</taxon>
        <taxon>Pseudomonadati</taxon>
        <taxon>Pseudomonadota</taxon>
        <taxon>Gammaproteobacteria</taxon>
        <taxon>Methylococcales</taxon>
        <taxon>Methylococcaceae</taxon>
        <taxon>Methylomonas</taxon>
    </lineage>
</organism>
<evidence type="ECO:0000313" key="7">
    <source>
        <dbReference type="EMBL" id="MCQ8128637.1"/>
    </source>
</evidence>
<evidence type="ECO:0000256" key="1">
    <source>
        <dbReference type="ARBA" id="ARBA00022670"/>
    </source>
</evidence>
<sequence length="308" mass="31966">MEKIKLGLAAGLIGLASSTANAITLNIDYSFDSNNFFSNQVRRDIFEAAAGFYETRLGDNLLAIDSAGSNQFNAIFDRPDTGAEHTINGFDVAADTLTIFTGGRNLSGSTLGFGGPGGYSLSFTSTSFFDNSVSRGQGDGTRASVEGAGAFDFATWGGVISFDTGSNWYFDSDVGTDESFSGFDFYSVALHEIGHLLGFGIADSWNNQIVAGAFTGGESVASFGGPVALNGGLDHWAEGTASGGRETNFDPTIGNGVRKHLTDLDLAALSDIGWQVNAAPVPVPGAVWLFGSALLGLMGISRGRLASA</sequence>
<keyword evidence="5" id="KW-0732">Signal</keyword>
<dbReference type="RefSeq" id="WP_256615031.1">
    <property type="nucleotide sequence ID" value="NZ_JANIBK010000037.1"/>
</dbReference>
<feature type="chain" id="PRO_5046900456" evidence="5">
    <location>
        <begin position="23"/>
        <end position="308"/>
    </location>
</feature>
<dbReference type="Gene3D" id="3.40.390.10">
    <property type="entry name" value="Collagenase (Catalytic Domain)"/>
    <property type="match status" value="1"/>
</dbReference>
<dbReference type="Pfam" id="PF00413">
    <property type="entry name" value="Peptidase_M10"/>
    <property type="match status" value="1"/>
</dbReference>
<dbReference type="EMBL" id="JANIBK010000037">
    <property type="protein sequence ID" value="MCQ8128637.1"/>
    <property type="molecule type" value="Genomic_DNA"/>
</dbReference>
<dbReference type="InterPro" id="IPR001818">
    <property type="entry name" value="Pept_M10_metallopeptidase"/>
</dbReference>
<keyword evidence="7" id="KW-0482">Metalloprotease</keyword>
<evidence type="ECO:0000256" key="3">
    <source>
        <dbReference type="ARBA" id="ARBA00022801"/>
    </source>
</evidence>
<keyword evidence="2" id="KW-0479">Metal-binding</keyword>
<comment type="caution">
    <text evidence="7">The sequence shown here is derived from an EMBL/GenBank/DDBJ whole genome shotgun (WGS) entry which is preliminary data.</text>
</comment>
<keyword evidence="8" id="KW-1185">Reference proteome</keyword>
<name>A0ABT1U4C9_9GAMM</name>
<reference evidence="7 8" key="1">
    <citation type="submission" date="2022-07" db="EMBL/GenBank/DDBJ databases">
        <title>Methylomonas rivi sp. nov., Methylomonas rosea sp. nov., Methylomonas aureus sp. nov. and Methylomonas subterranea sp. nov., four novel methanotrophs isolated from a freshwater creek and the deep terrestrial subsurface.</title>
        <authorList>
            <person name="Abin C."/>
            <person name="Sankaranarayanan K."/>
            <person name="Garner C."/>
            <person name="Sindelar R."/>
            <person name="Kotary K."/>
            <person name="Garner R."/>
            <person name="Barclay S."/>
            <person name="Lawson P."/>
            <person name="Krumholz L."/>
        </authorList>
    </citation>
    <scope>NUCLEOTIDE SEQUENCE [LARGE SCALE GENOMIC DNA]</scope>
    <source>
        <strain evidence="7 8">WSC-6</strain>
    </source>
</reference>
<dbReference type="SUPFAM" id="SSF55486">
    <property type="entry name" value="Metalloproteases ('zincins'), catalytic domain"/>
    <property type="match status" value="2"/>
</dbReference>
<dbReference type="Proteomes" id="UP001524586">
    <property type="component" value="Unassembled WGS sequence"/>
</dbReference>
<evidence type="ECO:0000256" key="4">
    <source>
        <dbReference type="ARBA" id="ARBA00022833"/>
    </source>
</evidence>
<accession>A0ABT1U4C9</accession>
<feature type="domain" description="Peptidase M10 metallopeptidase" evidence="6">
    <location>
        <begin position="151"/>
        <end position="200"/>
    </location>
</feature>
<protein>
    <submittedName>
        <fullName evidence="7">Matrixin family metalloprotease</fullName>
        <ecNumber evidence="7">3.4.24.-</ecNumber>
    </submittedName>
</protein>
<dbReference type="InterPro" id="IPR024079">
    <property type="entry name" value="MetalloPept_cat_dom_sf"/>
</dbReference>
<evidence type="ECO:0000313" key="8">
    <source>
        <dbReference type="Proteomes" id="UP001524586"/>
    </source>
</evidence>
<dbReference type="GO" id="GO:0008237">
    <property type="term" value="F:metallopeptidase activity"/>
    <property type="evidence" value="ECO:0007669"/>
    <property type="project" value="UniProtKB-KW"/>
</dbReference>
<evidence type="ECO:0000256" key="2">
    <source>
        <dbReference type="ARBA" id="ARBA00022723"/>
    </source>
</evidence>
<feature type="signal peptide" evidence="5">
    <location>
        <begin position="1"/>
        <end position="22"/>
    </location>
</feature>
<dbReference type="EC" id="3.4.24.-" evidence="7"/>
<keyword evidence="1" id="KW-0645">Protease</keyword>
<keyword evidence="4" id="KW-0862">Zinc</keyword>
<evidence type="ECO:0000256" key="5">
    <source>
        <dbReference type="SAM" id="SignalP"/>
    </source>
</evidence>
<proteinExistence type="predicted"/>
<keyword evidence="3 7" id="KW-0378">Hydrolase</keyword>
<evidence type="ECO:0000259" key="6">
    <source>
        <dbReference type="Pfam" id="PF00413"/>
    </source>
</evidence>